<reference evidence="10 11" key="1">
    <citation type="submission" date="2017-01" db="EMBL/GenBank/DDBJ databases">
        <authorList>
            <person name="Erauso G."/>
        </authorList>
    </citation>
    <scope>NUCLEOTIDE SEQUENCE [LARGE SCALE GENOMIC DNA]</scope>
    <source>
        <strain evidence="10">MESINF1</strain>
    </source>
</reference>
<evidence type="ECO:0000256" key="4">
    <source>
        <dbReference type="ARBA" id="ARBA00022519"/>
    </source>
</evidence>
<feature type="transmembrane region" description="Helical" evidence="8">
    <location>
        <begin position="121"/>
        <end position="148"/>
    </location>
</feature>
<dbReference type="RefSeq" id="WP_231936750.1">
    <property type="nucleotide sequence ID" value="NZ_LS974202.1"/>
</dbReference>
<evidence type="ECO:0000256" key="6">
    <source>
        <dbReference type="ARBA" id="ARBA00022989"/>
    </source>
</evidence>
<evidence type="ECO:0000259" key="9">
    <source>
        <dbReference type="PROSITE" id="PS50928"/>
    </source>
</evidence>
<keyword evidence="2 8" id="KW-0813">Transport</keyword>
<dbReference type="KEGG" id="minf:MESINF_2422"/>
<gene>
    <name evidence="10" type="ORF">MESINF_2422</name>
</gene>
<evidence type="ECO:0000313" key="11">
    <source>
        <dbReference type="Proteomes" id="UP000250796"/>
    </source>
</evidence>
<feature type="transmembrane region" description="Helical" evidence="8">
    <location>
        <begin position="228"/>
        <end position="249"/>
    </location>
</feature>
<dbReference type="EMBL" id="LS974202">
    <property type="protein sequence ID" value="SSC13862.1"/>
    <property type="molecule type" value="Genomic_DNA"/>
</dbReference>
<evidence type="ECO:0000256" key="8">
    <source>
        <dbReference type="RuleBase" id="RU363032"/>
    </source>
</evidence>
<dbReference type="AlphaFoldDB" id="A0A7Z7LH45"/>
<dbReference type="GO" id="GO:0005886">
    <property type="term" value="C:plasma membrane"/>
    <property type="evidence" value="ECO:0007669"/>
    <property type="project" value="UniProtKB-SubCell"/>
</dbReference>
<feature type="transmembrane region" description="Helical" evidence="8">
    <location>
        <begin position="270"/>
        <end position="292"/>
    </location>
</feature>
<sequence length="522" mass="56985">MPTVLSLLIAVAILLPLVVSFGLSGLDSLGEAVSSPSFNGITLFTLRQAVLSTSLALLAGLPAAIYFSRSRSRISKLLGLTTYIPFFFPGISMAIGFLAIYGRNGLLNSTLALFGFERLQILYSFGAILLGHVFYNAPIVILILGNALKRIPSDLLEMARMDGAGKLTRFLKVELPLAVPALVNSALLIFSYCFTSFAVVLILGGAQFATLEVSIYMYFRLLGRPQMAVALSVIQFAFIMLFGVLISISERRIPFEQGEQYIEKKNVTRLYSMLFLVFEWVPILGAFASSFYDPARGEFIFARVTRLFQGELPLIGTSLARTVFNSLSLSTVASVTTVGITFYLAWTARKIRGGAKQLKIVSLLALSVTPSMMAISYLTTFDFLPVPFLMLLLYSLVALPVSLNYINGQVQNAELDFLEAATLDGASRVAKLRYMILPFFKNTLFYAGTVVFAISMGEFGGSLILGAQDFPTFAVAIYRLNGSRYLLEARFLSSILGLMVILAVAIAGYLLSRSGRSNRSIG</sequence>
<dbReference type="InterPro" id="IPR000515">
    <property type="entry name" value="MetI-like"/>
</dbReference>
<dbReference type="PROSITE" id="PS50928">
    <property type="entry name" value="ABC_TM1"/>
    <property type="match status" value="2"/>
</dbReference>
<proteinExistence type="inferred from homology"/>
<feature type="transmembrane region" description="Helical" evidence="8">
    <location>
        <begin position="175"/>
        <end position="208"/>
    </location>
</feature>
<dbReference type="PANTHER" id="PTHR43357">
    <property type="entry name" value="INNER MEMBRANE ABC TRANSPORTER PERMEASE PROTEIN YDCV"/>
    <property type="match status" value="1"/>
</dbReference>
<feature type="transmembrane region" description="Helical" evidence="8">
    <location>
        <begin position="358"/>
        <end position="378"/>
    </location>
</feature>
<evidence type="ECO:0000256" key="1">
    <source>
        <dbReference type="ARBA" id="ARBA00004429"/>
    </source>
</evidence>
<keyword evidence="6 8" id="KW-1133">Transmembrane helix</keyword>
<evidence type="ECO:0000256" key="3">
    <source>
        <dbReference type="ARBA" id="ARBA00022475"/>
    </source>
</evidence>
<feature type="transmembrane region" description="Helical" evidence="8">
    <location>
        <begin position="327"/>
        <end position="346"/>
    </location>
</feature>
<evidence type="ECO:0000256" key="5">
    <source>
        <dbReference type="ARBA" id="ARBA00022692"/>
    </source>
</evidence>
<keyword evidence="5 8" id="KW-0812">Transmembrane</keyword>
<keyword evidence="4" id="KW-0997">Cell inner membrane</keyword>
<keyword evidence="3" id="KW-1003">Cell membrane</keyword>
<comment type="similarity">
    <text evidence="8">Belongs to the binding-protein-dependent transport system permease family.</text>
</comment>
<dbReference type="SUPFAM" id="SSF161098">
    <property type="entry name" value="MetI-like"/>
    <property type="match status" value="2"/>
</dbReference>
<dbReference type="CDD" id="cd06261">
    <property type="entry name" value="TM_PBP2"/>
    <property type="match status" value="2"/>
</dbReference>
<dbReference type="Gene3D" id="1.10.3720.10">
    <property type="entry name" value="MetI-like"/>
    <property type="match status" value="2"/>
</dbReference>
<feature type="domain" description="ABC transmembrane type-1" evidence="9">
    <location>
        <begin position="42"/>
        <end position="246"/>
    </location>
</feature>
<evidence type="ECO:0000313" key="10">
    <source>
        <dbReference type="EMBL" id="SSC13862.1"/>
    </source>
</evidence>
<dbReference type="PANTHER" id="PTHR43357:SF4">
    <property type="entry name" value="INNER MEMBRANE ABC TRANSPORTER PERMEASE PROTEIN YDCV"/>
    <property type="match status" value="1"/>
</dbReference>
<keyword evidence="11" id="KW-1185">Reference proteome</keyword>
<feature type="transmembrane region" description="Helical" evidence="8">
    <location>
        <begin position="77"/>
        <end position="101"/>
    </location>
</feature>
<dbReference type="Pfam" id="PF00528">
    <property type="entry name" value="BPD_transp_1"/>
    <property type="match status" value="1"/>
</dbReference>
<dbReference type="Proteomes" id="UP000250796">
    <property type="component" value="Chromosome MESINF"/>
</dbReference>
<feature type="domain" description="ABC transmembrane type-1" evidence="9">
    <location>
        <begin position="323"/>
        <end position="511"/>
    </location>
</feature>
<name>A0A7Z7LH45_9BACT</name>
<feature type="transmembrane region" description="Helical" evidence="8">
    <location>
        <begin position="491"/>
        <end position="511"/>
    </location>
</feature>
<feature type="transmembrane region" description="Helical" evidence="8">
    <location>
        <begin position="384"/>
        <end position="406"/>
    </location>
</feature>
<dbReference type="GO" id="GO:0055085">
    <property type="term" value="P:transmembrane transport"/>
    <property type="evidence" value="ECO:0007669"/>
    <property type="project" value="InterPro"/>
</dbReference>
<evidence type="ECO:0000256" key="2">
    <source>
        <dbReference type="ARBA" id="ARBA00022448"/>
    </source>
</evidence>
<evidence type="ECO:0000256" key="7">
    <source>
        <dbReference type="ARBA" id="ARBA00023136"/>
    </source>
</evidence>
<feature type="transmembrane region" description="Helical" evidence="8">
    <location>
        <begin position="443"/>
        <end position="465"/>
    </location>
</feature>
<protein>
    <submittedName>
        <fullName evidence="10">ABC-type Fe3+ transport system, permease component</fullName>
    </submittedName>
</protein>
<feature type="transmembrane region" description="Helical" evidence="8">
    <location>
        <begin position="44"/>
        <end position="65"/>
    </location>
</feature>
<organism evidence="10 11">
    <name type="scientific">Mesotoga infera</name>
    <dbReference type="NCBI Taxonomy" id="1236046"/>
    <lineage>
        <taxon>Bacteria</taxon>
        <taxon>Thermotogati</taxon>
        <taxon>Thermotogota</taxon>
        <taxon>Thermotogae</taxon>
        <taxon>Kosmotogales</taxon>
        <taxon>Kosmotogaceae</taxon>
        <taxon>Mesotoga</taxon>
    </lineage>
</organism>
<comment type="subcellular location">
    <subcellularLocation>
        <location evidence="1">Cell inner membrane</location>
        <topology evidence="1">Multi-pass membrane protein</topology>
    </subcellularLocation>
    <subcellularLocation>
        <location evidence="8">Cell membrane</location>
        <topology evidence="8">Multi-pass membrane protein</topology>
    </subcellularLocation>
</comment>
<accession>A0A7Z7LH45</accession>
<dbReference type="InterPro" id="IPR035906">
    <property type="entry name" value="MetI-like_sf"/>
</dbReference>
<keyword evidence="7 8" id="KW-0472">Membrane</keyword>